<reference evidence="3" key="1">
    <citation type="submission" date="2016-02" db="EMBL/GenBank/DDBJ databases">
        <title>Draft genome sequence of Microdochium bolleyi, a fungal endophyte of beachgrass.</title>
        <authorList>
            <consortium name="DOE Joint Genome Institute"/>
            <person name="David A.S."/>
            <person name="May G."/>
            <person name="Haridas S."/>
            <person name="Lim J."/>
            <person name="Wang M."/>
            <person name="Labutti K."/>
            <person name="Lipzen A."/>
            <person name="Barry K."/>
            <person name="Grigoriev I.V."/>
        </authorList>
    </citation>
    <scope>NUCLEOTIDE SEQUENCE [LARGE SCALE GENOMIC DNA]</scope>
    <source>
        <strain evidence="3">J235TASD1</strain>
    </source>
</reference>
<dbReference type="Proteomes" id="UP000070501">
    <property type="component" value="Unassembled WGS sequence"/>
</dbReference>
<accession>A0A136IHY7</accession>
<dbReference type="OrthoDB" id="10406598at2759"/>
<sequence>MESSNGQQCNSLNASVQTAHIHGIRSGIDQSIQDDPCAKRERDGLGTDQPRSRTPAPSFLTRDGERRNRDRSQTEKRTQTALSQLPSNIPCDIKREGSPMVAELGDIKTLKVEPASGVLSLTPVLAGPALVPSATCLNGSTKERHKRCWAEFEDSEFLPDARRRKREPVPFKSPVMVPCDQSYTLKEFRCQKDPDTGYITVIVSWEESVVPISAFPLDGTWQELEKHLQGDYHELCQQNGDYGDCADVSDIVGYMVSDIRVGMFNGQLEITVVWADTVEPLSVLDSDARETAKKQIIKNYGRKVWNSESKRAGLEA</sequence>
<evidence type="ECO:0000313" key="2">
    <source>
        <dbReference type="EMBL" id="KXJ84595.1"/>
    </source>
</evidence>
<keyword evidence="3" id="KW-1185">Reference proteome</keyword>
<feature type="compositionally biased region" description="Basic and acidic residues" evidence="1">
    <location>
        <begin position="36"/>
        <end position="45"/>
    </location>
</feature>
<evidence type="ECO:0000313" key="3">
    <source>
        <dbReference type="Proteomes" id="UP000070501"/>
    </source>
</evidence>
<feature type="compositionally biased region" description="Basic and acidic residues" evidence="1">
    <location>
        <begin position="62"/>
        <end position="78"/>
    </location>
</feature>
<feature type="region of interest" description="Disordered" evidence="1">
    <location>
        <begin position="25"/>
        <end position="81"/>
    </location>
</feature>
<dbReference type="InParanoid" id="A0A136IHY7"/>
<evidence type="ECO:0000256" key="1">
    <source>
        <dbReference type="SAM" id="MobiDB-lite"/>
    </source>
</evidence>
<gene>
    <name evidence="2" type="ORF">Micbo1qcDRAFT_181505</name>
</gene>
<protein>
    <recommendedName>
        <fullName evidence="4">Chromo domain-containing protein</fullName>
    </recommendedName>
</protein>
<organism evidence="2 3">
    <name type="scientific">Microdochium bolleyi</name>
    <dbReference type="NCBI Taxonomy" id="196109"/>
    <lineage>
        <taxon>Eukaryota</taxon>
        <taxon>Fungi</taxon>
        <taxon>Dikarya</taxon>
        <taxon>Ascomycota</taxon>
        <taxon>Pezizomycotina</taxon>
        <taxon>Sordariomycetes</taxon>
        <taxon>Xylariomycetidae</taxon>
        <taxon>Xylariales</taxon>
        <taxon>Microdochiaceae</taxon>
        <taxon>Microdochium</taxon>
    </lineage>
</organism>
<dbReference type="AlphaFoldDB" id="A0A136IHY7"/>
<evidence type="ECO:0008006" key="4">
    <source>
        <dbReference type="Google" id="ProtNLM"/>
    </source>
</evidence>
<dbReference type="EMBL" id="KQ964400">
    <property type="protein sequence ID" value="KXJ84595.1"/>
    <property type="molecule type" value="Genomic_DNA"/>
</dbReference>
<name>A0A136IHY7_9PEZI</name>
<proteinExistence type="predicted"/>